<evidence type="ECO:0000256" key="1">
    <source>
        <dbReference type="SAM" id="Phobius"/>
    </source>
</evidence>
<dbReference type="Proteomes" id="UP000636960">
    <property type="component" value="Unassembled WGS sequence"/>
</dbReference>
<keyword evidence="3" id="KW-1185">Reference proteome</keyword>
<dbReference type="RefSeq" id="WP_203778862.1">
    <property type="nucleotide sequence ID" value="NZ_BOMV01000005.1"/>
</dbReference>
<sequence>MTAAGLLVTGHGWLVAGGLAIGGVGVLAAVLSLRDASFYAGSQEPCTAIDRLPTYASPPNGFTRFEEEGDRMAAEGTRQEFEQIVERLTADYPSLTHEGLPWPRPVLITMLSVGGVAWGLLSVAMVAWGWRGVVLTGVVAALAAGGVAVDLHRRRRVR</sequence>
<name>A0A919JQQ9_9ACTN</name>
<evidence type="ECO:0000313" key="3">
    <source>
        <dbReference type="Proteomes" id="UP000636960"/>
    </source>
</evidence>
<feature type="transmembrane region" description="Helical" evidence="1">
    <location>
        <begin position="12"/>
        <end position="33"/>
    </location>
</feature>
<dbReference type="AlphaFoldDB" id="A0A919JQQ9"/>
<organism evidence="2 3">
    <name type="scientific">Paractinoplanes rishiriensis</name>
    <dbReference type="NCBI Taxonomy" id="1050105"/>
    <lineage>
        <taxon>Bacteria</taxon>
        <taxon>Bacillati</taxon>
        <taxon>Actinomycetota</taxon>
        <taxon>Actinomycetes</taxon>
        <taxon>Micromonosporales</taxon>
        <taxon>Micromonosporaceae</taxon>
        <taxon>Paractinoplanes</taxon>
    </lineage>
</organism>
<feature type="transmembrane region" description="Helical" evidence="1">
    <location>
        <begin position="106"/>
        <end position="127"/>
    </location>
</feature>
<keyword evidence="1" id="KW-1133">Transmembrane helix</keyword>
<comment type="caution">
    <text evidence="2">The sequence shown here is derived from an EMBL/GenBank/DDBJ whole genome shotgun (WGS) entry which is preliminary data.</text>
</comment>
<evidence type="ECO:0000313" key="2">
    <source>
        <dbReference type="EMBL" id="GIE93013.1"/>
    </source>
</evidence>
<keyword evidence="1" id="KW-0472">Membrane</keyword>
<gene>
    <name evidence="2" type="ORF">Ari01nite_04780</name>
</gene>
<proteinExistence type="predicted"/>
<keyword evidence="1" id="KW-0812">Transmembrane</keyword>
<protein>
    <submittedName>
        <fullName evidence="2">Uncharacterized protein</fullName>
    </submittedName>
</protein>
<dbReference type="EMBL" id="BOMV01000005">
    <property type="protein sequence ID" value="GIE93013.1"/>
    <property type="molecule type" value="Genomic_DNA"/>
</dbReference>
<accession>A0A919JQQ9</accession>
<feature type="transmembrane region" description="Helical" evidence="1">
    <location>
        <begin position="133"/>
        <end position="151"/>
    </location>
</feature>
<reference evidence="2" key="1">
    <citation type="submission" date="2021-01" db="EMBL/GenBank/DDBJ databases">
        <title>Whole genome shotgun sequence of Actinoplanes rishiriensis NBRC 108556.</title>
        <authorList>
            <person name="Komaki H."/>
            <person name="Tamura T."/>
        </authorList>
    </citation>
    <scope>NUCLEOTIDE SEQUENCE</scope>
    <source>
        <strain evidence="2">NBRC 108556</strain>
    </source>
</reference>